<dbReference type="AlphaFoldDB" id="A0AAU7FAG4"/>
<reference evidence="1" key="1">
    <citation type="submission" date="2024-05" db="EMBL/GenBank/DDBJ databases">
        <authorList>
            <person name="Yang L."/>
            <person name="Pan L."/>
        </authorList>
    </citation>
    <scope>NUCLEOTIDE SEQUENCE</scope>
    <source>
        <strain evidence="1">FCG-7</strain>
    </source>
</reference>
<dbReference type="NCBIfam" id="TIGR03347">
    <property type="entry name" value="VI_chp_1"/>
    <property type="match status" value="1"/>
</dbReference>
<proteinExistence type="predicted"/>
<evidence type="ECO:0000313" key="1">
    <source>
        <dbReference type="EMBL" id="XBM00919.1"/>
    </source>
</evidence>
<name>A0AAU7FAG4_9NEIS</name>
<sequence length="324" mass="36889">MKSFIRDFAQRQNLFAVMRWVDANNPDKPLLGRSQRANEDAVRLAHQPDLAFAATEISAIETHPVINVLVIRHFSNGLFGPNGPLPLHLTEQVWDKLHNHADMRLRDFADIFHHRMQCLLYRAWADVQPVIALDRDDSQLFVARVGAIAGYAGTELVDRDALPDHFKIRHAGQFSRPVRSTHELQVLLRQLLNIPVKLSENCFQFLHLDTEQCTALGKHNNNLGQSMVLGKRVPDVQFGFSILLGPMTQSEYDQFDSGSISLQRVNSLIRNWIGLHYNWRIQLEVLTPTARKLKLGQGVRLGFDSWLLPQKKNQPVLSGITYAN</sequence>
<dbReference type="RefSeq" id="WP_348945246.1">
    <property type="nucleotide sequence ID" value="NZ_CP157355.1"/>
</dbReference>
<dbReference type="PANTHER" id="PTHR35564">
    <property type="match status" value="1"/>
</dbReference>
<gene>
    <name evidence="1" type="primary">tssG</name>
    <name evidence="1" type="ORF">ABHF33_01145</name>
</gene>
<dbReference type="EMBL" id="CP157355">
    <property type="protein sequence ID" value="XBM00919.1"/>
    <property type="molecule type" value="Genomic_DNA"/>
</dbReference>
<dbReference type="Pfam" id="PF06996">
    <property type="entry name" value="T6SS_TssG"/>
    <property type="match status" value="1"/>
</dbReference>
<dbReference type="InterPro" id="IPR010732">
    <property type="entry name" value="T6SS_TssG-like"/>
</dbReference>
<accession>A0AAU7FAG4</accession>
<organism evidence="1">
    <name type="scientific">Chitinibacter mangrovi</name>
    <dbReference type="NCBI Taxonomy" id="3153927"/>
    <lineage>
        <taxon>Bacteria</taxon>
        <taxon>Pseudomonadati</taxon>
        <taxon>Pseudomonadota</taxon>
        <taxon>Betaproteobacteria</taxon>
        <taxon>Neisseriales</taxon>
        <taxon>Chitinibacteraceae</taxon>
        <taxon>Chitinibacter</taxon>
    </lineage>
</organism>
<dbReference type="KEGG" id="cmav:ABHF33_01145"/>
<dbReference type="PANTHER" id="PTHR35564:SF4">
    <property type="entry name" value="CYTOPLASMIC PROTEIN"/>
    <property type="match status" value="1"/>
</dbReference>
<protein>
    <submittedName>
        <fullName evidence="1">Type VI secretion system baseplate subunit TssG</fullName>
    </submittedName>
</protein>